<evidence type="ECO:0000313" key="4">
    <source>
        <dbReference type="Proteomes" id="UP000222310"/>
    </source>
</evidence>
<keyword evidence="1" id="KW-0472">Membrane</keyword>
<sequence length="774" mass="87792">MGKLVVINLDKGNLNDGFSIVNAQLWDDSNSRPMQFTGSLPPAPQIAELYKRYQLIYQALQQRFHGRAFIEMEPVGLTNISETDFTEICQELDRQINNWLNSDSFRKIDQQLRARLTLDEEFQVIIETSDRLLRKLPWHLWNFFDDYQKAEVALTPPSYERVKVLPKKNHRQVRILAILGNSTGIDIQKDQTLLKQLPHASTIFLVEPSRQELDKWLWDKQGWDILFFAGHSQSQEDTGLIHINQTSSLTIPELKNALKYAVAQGLKLAIFNSCDGLGLAWQLADLHIPEVIIMRENVPDFVAQEFLKNFLSALAGGQSYYLAARYARERLQGLEDEFPTASWLPLIYQNPAAEPLTWNGLRGQTPAISSPWFKKKKLQTAFVASIAIALATTTLRSLGIMQQWELSAFDSMMQIRPDEGPDQRLLIVKITEADIQAQKQRQKSSLSDEVLQQLMQKLELYQPRAIGLDLYRDFTVEPQYKDLATRLHKSDKFFAICKLSGGNTQATGISPPPEIPGGRVGFSDVVLDSDFVVRRQLLAVTPDPQSPCKTRYSLSWQLASHYLAKEGIQFQINNQGYLQLGKIVFKPIDIPTGGYQQFDAGGHQLLLNYRASQQVAPQVTLAQVLKGQLNPDWVRNRIVLIGVDADSVKDSFFTPYSTKTRPYQEIPGIVIHAHMVSQILSAVMNRRPLLWVWPAWGEVLWLCSWSLIGGIIAVYRWPRSQLAAIICVALITLYGCCFILLLFGGWVPFVPTVFAFITTAFGIRLSTKVYQPNT</sequence>
<dbReference type="RefSeq" id="WP_099068193.1">
    <property type="nucleotide sequence ID" value="NZ_LAHD01000178.1"/>
</dbReference>
<dbReference type="InterPro" id="IPR024983">
    <property type="entry name" value="CHAT_dom"/>
</dbReference>
<feature type="domain" description="CHASE2" evidence="2">
    <location>
        <begin position="401"/>
        <end position="712"/>
    </location>
</feature>
<gene>
    <name evidence="3" type="ORF">VF08_34815</name>
</gene>
<proteinExistence type="predicted"/>
<dbReference type="Pfam" id="PF05226">
    <property type="entry name" value="CHASE2"/>
    <property type="match status" value="1"/>
</dbReference>
<dbReference type="EMBL" id="LAHD01000178">
    <property type="protein sequence ID" value="PHJ93832.1"/>
    <property type="molecule type" value="Genomic_DNA"/>
</dbReference>
<accession>A0A9Q6EHB2</accession>
<feature type="transmembrane region" description="Helical" evidence="1">
    <location>
        <begin position="749"/>
        <end position="767"/>
    </location>
</feature>
<name>A0A9Q6EHB2_NOSLI</name>
<evidence type="ECO:0000313" key="3">
    <source>
        <dbReference type="EMBL" id="PHJ93832.1"/>
    </source>
</evidence>
<reference evidence="3 4" key="1">
    <citation type="submission" date="2015-02" db="EMBL/GenBank/DDBJ databases">
        <title>Nostoc linckia genome annotation.</title>
        <authorList>
            <person name="Zhou Z."/>
        </authorList>
    </citation>
    <scope>NUCLEOTIDE SEQUENCE [LARGE SCALE GENOMIC DNA]</scope>
    <source>
        <strain evidence="4">z8</strain>
    </source>
</reference>
<evidence type="ECO:0000259" key="2">
    <source>
        <dbReference type="SMART" id="SM01080"/>
    </source>
</evidence>
<dbReference type="InterPro" id="IPR007890">
    <property type="entry name" value="CHASE2"/>
</dbReference>
<feature type="transmembrane region" description="Helical" evidence="1">
    <location>
        <begin position="722"/>
        <end position="743"/>
    </location>
</feature>
<keyword evidence="1" id="KW-0812">Transmembrane</keyword>
<comment type="caution">
    <text evidence="3">The sequence shown here is derived from an EMBL/GenBank/DDBJ whole genome shotgun (WGS) entry which is preliminary data.</text>
</comment>
<dbReference type="Proteomes" id="UP000222310">
    <property type="component" value="Unassembled WGS sequence"/>
</dbReference>
<feature type="transmembrane region" description="Helical" evidence="1">
    <location>
        <begin position="691"/>
        <end position="715"/>
    </location>
</feature>
<organism evidence="3 4">
    <name type="scientific">Nostoc linckia z8</name>
    <dbReference type="NCBI Taxonomy" id="1628746"/>
    <lineage>
        <taxon>Bacteria</taxon>
        <taxon>Bacillati</taxon>
        <taxon>Cyanobacteriota</taxon>
        <taxon>Cyanophyceae</taxon>
        <taxon>Nostocales</taxon>
        <taxon>Nostocaceae</taxon>
        <taxon>Nostoc</taxon>
    </lineage>
</organism>
<dbReference type="Pfam" id="PF12770">
    <property type="entry name" value="CHAT"/>
    <property type="match status" value="1"/>
</dbReference>
<dbReference type="SMART" id="SM01080">
    <property type="entry name" value="CHASE2"/>
    <property type="match status" value="1"/>
</dbReference>
<protein>
    <recommendedName>
        <fullName evidence="2">CHASE2 domain-containing protein</fullName>
    </recommendedName>
</protein>
<keyword evidence="1" id="KW-1133">Transmembrane helix</keyword>
<dbReference type="GeneID" id="57098808"/>
<evidence type="ECO:0000256" key="1">
    <source>
        <dbReference type="SAM" id="Phobius"/>
    </source>
</evidence>
<dbReference type="AlphaFoldDB" id="A0A9Q6EHB2"/>